<dbReference type="GO" id="GO:0003723">
    <property type="term" value="F:RNA binding"/>
    <property type="evidence" value="ECO:0007669"/>
    <property type="project" value="InterPro"/>
</dbReference>
<gene>
    <name evidence="1" type="ORF">IFM89_025144</name>
</gene>
<dbReference type="Proteomes" id="UP000631114">
    <property type="component" value="Unassembled WGS sequence"/>
</dbReference>
<dbReference type="Gene3D" id="3.30.1370.10">
    <property type="entry name" value="K Homology domain, type 1"/>
    <property type="match status" value="1"/>
</dbReference>
<sequence>MLIVCDSGRHALRSGLFELGYELDGKDLDDVFWRFKAVAEKEKVTCGTLGLSTATVKLIGIDGVEHIACSVGTGLVDSAYKAIDQIVKRGRGKYAAHGDLHFGRGFPRGARGSWVRPAPHNFPSRGLRGVGGRHLITSLVKLYLGLNFVRLILGLESNTQKFLEVETRAKVRIQGTKVGSTELAEMVWPRQSHLFDWCTHDAKVNSTKEKLQQHFNQHVERRFSYAPSKEDIENAILGDHKYSHKS</sequence>
<evidence type="ECO:0000313" key="1">
    <source>
        <dbReference type="EMBL" id="KAF9606435.1"/>
    </source>
</evidence>
<evidence type="ECO:0000313" key="2">
    <source>
        <dbReference type="Proteomes" id="UP000631114"/>
    </source>
</evidence>
<accession>A0A835HUU1</accession>
<keyword evidence="2" id="KW-1185">Reference proteome</keyword>
<name>A0A835HUU1_9MAGN</name>
<dbReference type="AlphaFoldDB" id="A0A835HUU1"/>
<dbReference type="InterPro" id="IPR036612">
    <property type="entry name" value="KH_dom_type_1_sf"/>
</dbReference>
<dbReference type="Gene3D" id="3.30.160.740">
    <property type="match status" value="1"/>
</dbReference>
<dbReference type="OrthoDB" id="2015253at2759"/>
<comment type="caution">
    <text evidence="1">The sequence shown here is derived from an EMBL/GenBank/DDBJ whole genome shotgun (WGS) entry which is preliminary data.</text>
</comment>
<reference evidence="1 2" key="1">
    <citation type="submission" date="2020-10" db="EMBL/GenBank/DDBJ databases">
        <title>The Coptis chinensis genome and diversification of protoberbering-type alkaloids.</title>
        <authorList>
            <person name="Wang B."/>
            <person name="Shu S."/>
            <person name="Song C."/>
            <person name="Liu Y."/>
        </authorList>
    </citation>
    <scope>NUCLEOTIDE SEQUENCE [LARGE SCALE GENOMIC DNA]</scope>
    <source>
        <strain evidence="1">HL-2020</strain>
        <tissue evidence="1">Leaf</tissue>
    </source>
</reference>
<protein>
    <submittedName>
        <fullName evidence="1">Uncharacterized protein</fullName>
    </submittedName>
</protein>
<organism evidence="1 2">
    <name type="scientific">Coptis chinensis</name>
    <dbReference type="NCBI Taxonomy" id="261450"/>
    <lineage>
        <taxon>Eukaryota</taxon>
        <taxon>Viridiplantae</taxon>
        <taxon>Streptophyta</taxon>
        <taxon>Embryophyta</taxon>
        <taxon>Tracheophyta</taxon>
        <taxon>Spermatophyta</taxon>
        <taxon>Magnoliopsida</taxon>
        <taxon>Ranunculales</taxon>
        <taxon>Ranunculaceae</taxon>
        <taxon>Coptidoideae</taxon>
        <taxon>Coptis</taxon>
    </lineage>
</organism>
<dbReference type="EMBL" id="JADFTS010000005">
    <property type="protein sequence ID" value="KAF9606435.1"/>
    <property type="molecule type" value="Genomic_DNA"/>
</dbReference>
<proteinExistence type="predicted"/>